<dbReference type="Gene3D" id="3.40.50.720">
    <property type="entry name" value="NAD(P)-binding Rossmann-like Domain"/>
    <property type="match status" value="1"/>
</dbReference>
<dbReference type="PANTHER" id="PTHR45348:SF2">
    <property type="entry name" value="ZINC-TYPE ALCOHOL DEHYDROGENASE-LIKE PROTEIN C2E1P3.01"/>
    <property type="match status" value="1"/>
</dbReference>
<protein>
    <recommendedName>
        <fullName evidence="3">Alcohol dehydrogenase-like N-terminal domain-containing protein</fullName>
    </recommendedName>
</protein>
<dbReference type="InterPro" id="IPR047122">
    <property type="entry name" value="Trans-enoyl_RdTase-like"/>
</dbReference>
<dbReference type="PANTHER" id="PTHR45348">
    <property type="entry name" value="HYPOTHETICAL OXIDOREDUCTASE (EUROFUNG)"/>
    <property type="match status" value="1"/>
</dbReference>
<keyword evidence="5" id="KW-1185">Reference proteome</keyword>
<comment type="caution">
    <text evidence="4">The sequence shown here is derived from an EMBL/GenBank/DDBJ whole genome shotgun (WGS) entry which is preliminary data.</text>
</comment>
<dbReference type="Pfam" id="PF08240">
    <property type="entry name" value="ADH_N"/>
    <property type="match status" value="1"/>
</dbReference>
<evidence type="ECO:0000259" key="3">
    <source>
        <dbReference type="Pfam" id="PF08240"/>
    </source>
</evidence>
<feature type="domain" description="Alcohol dehydrogenase-like N-terminal" evidence="3">
    <location>
        <begin position="26"/>
        <end position="94"/>
    </location>
</feature>
<reference evidence="4" key="2">
    <citation type="submission" date="2020-05" db="EMBL/GenBank/DDBJ databases">
        <authorList>
            <person name="Kim H.-S."/>
            <person name="Proctor R.H."/>
            <person name="Brown D.W."/>
        </authorList>
    </citation>
    <scope>NUCLEOTIDE SEQUENCE</scope>
    <source>
        <strain evidence="4">NRRL 20472</strain>
    </source>
</reference>
<dbReference type="Gene3D" id="3.90.180.10">
    <property type="entry name" value="Medium-chain alcohol dehydrogenases, catalytic domain"/>
    <property type="match status" value="1"/>
</dbReference>
<dbReference type="Proteomes" id="UP000622797">
    <property type="component" value="Unassembled WGS sequence"/>
</dbReference>
<evidence type="ECO:0000313" key="5">
    <source>
        <dbReference type="Proteomes" id="UP000622797"/>
    </source>
</evidence>
<proteinExistence type="inferred from homology"/>
<dbReference type="EMBL" id="JABEXW010000813">
    <property type="protein sequence ID" value="KAF4954404.1"/>
    <property type="molecule type" value="Genomic_DNA"/>
</dbReference>
<evidence type="ECO:0000256" key="1">
    <source>
        <dbReference type="ARBA" id="ARBA00008072"/>
    </source>
</evidence>
<dbReference type="InterPro" id="IPR013154">
    <property type="entry name" value="ADH-like_N"/>
</dbReference>
<dbReference type="GO" id="GO:0016651">
    <property type="term" value="F:oxidoreductase activity, acting on NAD(P)H"/>
    <property type="evidence" value="ECO:0007669"/>
    <property type="project" value="InterPro"/>
</dbReference>
<comment type="similarity">
    <text evidence="1">Belongs to the zinc-containing alcohol dehydrogenase family.</text>
</comment>
<dbReference type="InterPro" id="IPR011032">
    <property type="entry name" value="GroES-like_sf"/>
</dbReference>
<dbReference type="CDD" id="cd08249">
    <property type="entry name" value="enoyl_reductase_like"/>
    <property type="match status" value="1"/>
</dbReference>
<accession>A0A8H4TAR3</accession>
<evidence type="ECO:0000313" key="4">
    <source>
        <dbReference type="EMBL" id="KAF4954404.1"/>
    </source>
</evidence>
<sequence>MPHFAAIIPTPQGTIEVKEIDTPQPGPYELLIKNEIIALQPIDAKIAKLSFFPVEYPAVLGSSFAGTVEKIGAEVTGFSVGDKVVAAKALRTPGNSYSAFQQYALAIRLIGNLTTVVALFNVALKLAKPDLASPLPAQDKRILAGYDVVTTSSSRNKVFATQLGATKIISHSQPSELATIELISAGPYDIVFDAILLPETIKVAASVLEAQGGGEINGLLPASDPETLPTGVTHKYQPWSLLLEEERNVGLLDWSFHHYLPQALAQDSLLPVPERKISGGLSRIDDAFDLLMTGVSNEKVVLDPWE</sequence>
<dbReference type="OrthoDB" id="3509362at2759"/>
<dbReference type="SUPFAM" id="SSF50129">
    <property type="entry name" value="GroES-like"/>
    <property type="match status" value="1"/>
</dbReference>
<organism evidence="4 5">
    <name type="scientific">Fusarium sarcochroum</name>
    <dbReference type="NCBI Taxonomy" id="1208366"/>
    <lineage>
        <taxon>Eukaryota</taxon>
        <taxon>Fungi</taxon>
        <taxon>Dikarya</taxon>
        <taxon>Ascomycota</taxon>
        <taxon>Pezizomycotina</taxon>
        <taxon>Sordariomycetes</taxon>
        <taxon>Hypocreomycetidae</taxon>
        <taxon>Hypocreales</taxon>
        <taxon>Nectriaceae</taxon>
        <taxon>Fusarium</taxon>
        <taxon>Fusarium lateritium species complex</taxon>
    </lineage>
</organism>
<gene>
    <name evidence="4" type="ORF">FSARC_12147</name>
</gene>
<evidence type="ECO:0000256" key="2">
    <source>
        <dbReference type="ARBA" id="ARBA00023002"/>
    </source>
</evidence>
<name>A0A8H4TAR3_9HYPO</name>
<reference evidence="4" key="1">
    <citation type="journal article" date="2020" name="BMC Genomics">
        <title>Correction to: Identification and distribution of gene clusters required for synthesis of sphingolipid metabolism inhibitors in diverse species of the filamentous fungus Fusarium.</title>
        <authorList>
            <person name="Kim H.S."/>
            <person name="Lohmar J.M."/>
            <person name="Busman M."/>
            <person name="Brown D.W."/>
            <person name="Naumann T.A."/>
            <person name="Divon H.H."/>
            <person name="Lysoe E."/>
            <person name="Uhlig S."/>
            <person name="Proctor R.H."/>
        </authorList>
    </citation>
    <scope>NUCLEOTIDE SEQUENCE</scope>
    <source>
        <strain evidence="4">NRRL 20472</strain>
    </source>
</reference>
<keyword evidence="2" id="KW-0560">Oxidoreductase</keyword>
<dbReference type="AlphaFoldDB" id="A0A8H4TAR3"/>